<evidence type="ECO:0008006" key="4">
    <source>
        <dbReference type="Google" id="ProtNLM"/>
    </source>
</evidence>
<evidence type="ECO:0000313" key="2">
    <source>
        <dbReference type="EMBL" id="KAK3291306.1"/>
    </source>
</evidence>
<name>A0AAE0H986_9PEZI</name>
<dbReference type="AlphaFoldDB" id="A0AAE0H986"/>
<keyword evidence="3" id="KW-1185">Reference proteome</keyword>
<feature type="compositionally biased region" description="Polar residues" evidence="1">
    <location>
        <begin position="340"/>
        <end position="351"/>
    </location>
</feature>
<sequence>MSRPDRPTSNEHVLHRQPRLSPLSRRRELAEKAFGVWAARVREHGTRREMRAGVLLDAQKCPVPLLGPKGTGRILKNIDQRGVVPEVSDDAVARHSTAPRSTPFRSEFWGQSRSSTYGRQSSEWETETLLDQTSGLDDMATYPCPFRKRNPTRFNIRDHEACARAPFDSIRGLKHHIVTYHRKESTLARHQCRRCKQQFETEIALEDHLLLPRDQICEVTEASPVDYEDGITEEMARNLLYGRNATEETWTWGGVWTLLFPDDPEVPDSDFNPVAELVEVEQAFDEGQDVLKESLREKLQLLLPEALDADYLSFLTGQLELVFETHKVNVMKQSLGRCCSTVSGAQPSKTQGAEHPSASRKPNRQSRRSTLLQNMHRSSIQGPTPAPASRRTSHISSSTANKRAHRPFSEQSFLCRTDPQQHRPRSTASTTAAASPPLEQHILYNTHGGARTTLSTNPDPNPRDSRDSGISMPCDACAAEPGGGGEGGGFSPESFKQRVLRGRGVGV</sequence>
<reference evidence="2" key="1">
    <citation type="journal article" date="2023" name="Mol. Phylogenet. Evol.">
        <title>Genome-scale phylogeny and comparative genomics of the fungal order Sordariales.</title>
        <authorList>
            <person name="Hensen N."/>
            <person name="Bonometti L."/>
            <person name="Westerberg I."/>
            <person name="Brannstrom I.O."/>
            <person name="Guillou S."/>
            <person name="Cros-Aarteil S."/>
            <person name="Calhoun S."/>
            <person name="Haridas S."/>
            <person name="Kuo A."/>
            <person name="Mondo S."/>
            <person name="Pangilinan J."/>
            <person name="Riley R."/>
            <person name="LaButti K."/>
            <person name="Andreopoulos B."/>
            <person name="Lipzen A."/>
            <person name="Chen C."/>
            <person name="Yan M."/>
            <person name="Daum C."/>
            <person name="Ng V."/>
            <person name="Clum A."/>
            <person name="Steindorff A."/>
            <person name="Ohm R.A."/>
            <person name="Martin F."/>
            <person name="Silar P."/>
            <person name="Natvig D.O."/>
            <person name="Lalanne C."/>
            <person name="Gautier V."/>
            <person name="Ament-Velasquez S.L."/>
            <person name="Kruys A."/>
            <person name="Hutchinson M.I."/>
            <person name="Powell A.J."/>
            <person name="Barry K."/>
            <person name="Miller A.N."/>
            <person name="Grigoriev I.V."/>
            <person name="Debuchy R."/>
            <person name="Gladieux P."/>
            <person name="Hiltunen Thoren M."/>
            <person name="Johannesson H."/>
        </authorList>
    </citation>
    <scope>NUCLEOTIDE SEQUENCE</scope>
    <source>
        <strain evidence="2">CBS 168.71</strain>
    </source>
</reference>
<comment type="caution">
    <text evidence="2">The sequence shown here is derived from an EMBL/GenBank/DDBJ whole genome shotgun (WGS) entry which is preliminary data.</text>
</comment>
<protein>
    <recommendedName>
        <fullName evidence="4">C2H2-type domain-containing protein</fullName>
    </recommendedName>
</protein>
<evidence type="ECO:0000313" key="3">
    <source>
        <dbReference type="Proteomes" id="UP001278766"/>
    </source>
</evidence>
<accession>A0AAE0H986</accession>
<dbReference type="RefSeq" id="XP_062654820.1">
    <property type="nucleotide sequence ID" value="XM_062807145.1"/>
</dbReference>
<reference evidence="2" key="2">
    <citation type="submission" date="2023-06" db="EMBL/GenBank/DDBJ databases">
        <authorList>
            <consortium name="Lawrence Berkeley National Laboratory"/>
            <person name="Haridas S."/>
            <person name="Hensen N."/>
            <person name="Bonometti L."/>
            <person name="Westerberg I."/>
            <person name="Brannstrom I.O."/>
            <person name="Guillou S."/>
            <person name="Cros-Aarteil S."/>
            <person name="Calhoun S."/>
            <person name="Kuo A."/>
            <person name="Mondo S."/>
            <person name="Pangilinan J."/>
            <person name="Riley R."/>
            <person name="Labutti K."/>
            <person name="Andreopoulos B."/>
            <person name="Lipzen A."/>
            <person name="Chen C."/>
            <person name="Yanf M."/>
            <person name="Daum C."/>
            <person name="Ng V."/>
            <person name="Clum A."/>
            <person name="Steindorff A."/>
            <person name="Ohm R."/>
            <person name="Martin F."/>
            <person name="Silar P."/>
            <person name="Natvig D."/>
            <person name="Lalanne C."/>
            <person name="Gautier V."/>
            <person name="Ament-Velasquez S.L."/>
            <person name="Kruys A."/>
            <person name="Hutchinson M.I."/>
            <person name="Powell A.J."/>
            <person name="Barry K."/>
            <person name="Miller A.N."/>
            <person name="Grigoriev I.V."/>
            <person name="Debuchy R."/>
            <person name="Gladieux P."/>
            <person name="Thoren M.H."/>
            <person name="Johannesson H."/>
        </authorList>
    </citation>
    <scope>NUCLEOTIDE SEQUENCE</scope>
    <source>
        <strain evidence="2">CBS 168.71</strain>
    </source>
</reference>
<feature type="compositionally biased region" description="Basic and acidic residues" evidence="1">
    <location>
        <begin position="1"/>
        <end position="14"/>
    </location>
</feature>
<feature type="compositionally biased region" description="Gly residues" evidence="1">
    <location>
        <begin position="481"/>
        <end position="490"/>
    </location>
</feature>
<organism evidence="2 3">
    <name type="scientific">Chaetomium fimeti</name>
    <dbReference type="NCBI Taxonomy" id="1854472"/>
    <lineage>
        <taxon>Eukaryota</taxon>
        <taxon>Fungi</taxon>
        <taxon>Dikarya</taxon>
        <taxon>Ascomycota</taxon>
        <taxon>Pezizomycotina</taxon>
        <taxon>Sordariomycetes</taxon>
        <taxon>Sordariomycetidae</taxon>
        <taxon>Sordariales</taxon>
        <taxon>Chaetomiaceae</taxon>
        <taxon>Chaetomium</taxon>
    </lineage>
</organism>
<dbReference type="EMBL" id="JAUEPN010000010">
    <property type="protein sequence ID" value="KAK3291306.1"/>
    <property type="molecule type" value="Genomic_DNA"/>
</dbReference>
<evidence type="ECO:0000256" key="1">
    <source>
        <dbReference type="SAM" id="MobiDB-lite"/>
    </source>
</evidence>
<gene>
    <name evidence="2" type="ORF">B0H64DRAFT_450959</name>
</gene>
<feature type="compositionally biased region" description="Low complexity" evidence="1">
    <location>
        <begin position="426"/>
        <end position="437"/>
    </location>
</feature>
<dbReference type="PANTHER" id="PTHR38166">
    <property type="entry name" value="C2H2-TYPE DOMAIN-CONTAINING PROTEIN-RELATED"/>
    <property type="match status" value="1"/>
</dbReference>
<dbReference type="PANTHER" id="PTHR38166:SF1">
    <property type="entry name" value="C2H2-TYPE DOMAIN-CONTAINING PROTEIN"/>
    <property type="match status" value="1"/>
</dbReference>
<feature type="compositionally biased region" description="Polar residues" evidence="1">
    <location>
        <begin position="368"/>
        <end position="382"/>
    </location>
</feature>
<dbReference type="Proteomes" id="UP001278766">
    <property type="component" value="Unassembled WGS sequence"/>
</dbReference>
<proteinExistence type="predicted"/>
<dbReference type="GeneID" id="87844093"/>
<feature type="region of interest" description="Disordered" evidence="1">
    <location>
        <begin position="1"/>
        <end position="20"/>
    </location>
</feature>
<feature type="region of interest" description="Disordered" evidence="1">
    <location>
        <begin position="340"/>
        <end position="507"/>
    </location>
</feature>